<name>A0A2T7PIY1_POMCA</name>
<accession>A0A2T7PIY1</accession>
<dbReference type="EMBL" id="PZQS01000003">
    <property type="protein sequence ID" value="PVD33391.1"/>
    <property type="molecule type" value="Genomic_DNA"/>
</dbReference>
<keyword evidence="3" id="KW-1185">Reference proteome</keyword>
<feature type="region of interest" description="Disordered" evidence="1">
    <location>
        <begin position="1"/>
        <end position="20"/>
    </location>
</feature>
<dbReference type="AlphaFoldDB" id="A0A2T7PIY1"/>
<reference evidence="2 3" key="1">
    <citation type="submission" date="2018-04" db="EMBL/GenBank/DDBJ databases">
        <title>The genome of golden apple snail Pomacea canaliculata provides insight into stress tolerance and invasive adaptation.</title>
        <authorList>
            <person name="Liu C."/>
            <person name="Liu B."/>
            <person name="Ren Y."/>
            <person name="Zhang Y."/>
            <person name="Wang H."/>
            <person name="Li S."/>
            <person name="Jiang F."/>
            <person name="Yin L."/>
            <person name="Zhang G."/>
            <person name="Qian W."/>
            <person name="Fan W."/>
        </authorList>
    </citation>
    <scope>NUCLEOTIDE SEQUENCE [LARGE SCALE GENOMIC DNA]</scope>
    <source>
        <strain evidence="2">SZHN2017</strain>
        <tissue evidence="2">Muscle</tissue>
    </source>
</reference>
<protein>
    <submittedName>
        <fullName evidence="2">Uncharacterized protein</fullName>
    </submittedName>
</protein>
<proteinExistence type="predicted"/>
<sequence>MNAGEADVEKSHKPPGCSVTVKSRGAGFSTAVSTLSYSTPSTAEGAVSHSRKMQNALLGAGKGWQLSCFDTFD</sequence>
<evidence type="ECO:0000313" key="3">
    <source>
        <dbReference type="Proteomes" id="UP000245119"/>
    </source>
</evidence>
<dbReference type="Proteomes" id="UP000245119">
    <property type="component" value="Linkage Group LG3"/>
</dbReference>
<evidence type="ECO:0000256" key="1">
    <source>
        <dbReference type="SAM" id="MobiDB-lite"/>
    </source>
</evidence>
<organism evidence="2 3">
    <name type="scientific">Pomacea canaliculata</name>
    <name type="common">Golden apple snail</name>
    <dbReference type="NCBI Taxonomy" id="400727"/>
    <lineage>
        <taxon>Eukaryota</taxon>
        <taxon>Metazoa</taxon>
        <taxon>Spiralia</taxon>
        <taxon>Lophotrochozoa</taxon>
        <taxon>Mollusca</taxon>
        <taxon>Gastropoda</taxon>
        <taxon>Caenogastropoda</taxon>
        <taxon>Architaenioglossa</taxon>
        <taxon>Ampullarioidea</taxon>
        <taxon>Ampullariidae</taxon>
        <taxon>Pomacea</taxon>
    </lineage>
</organism>
<gene>
    <name evidence="2" type="ORF">C0Q70_04647</name>
</gene>
<evidence type="ECO:0000313" key="2">
    <source>
        <dbReference type="EMBL" id="PVD33391.1"/>
    </source>
</evidence>
<comment type="caution">
    <text evidence="2">The sequence shown here is derived from an EMBL/GenBank/DDBJ whole genome shotgun (WGS) entry which is preliminary data.</text>
</comment>